<name>A0A167G7G1_9GAMM</name>
<evidence type="ECO:0000313" key="1">
    <source>
        <dbReference type="EMBL" id="ANB16229.1"/>
    </source>
</evidence>
<dbReference type="AlphaFoldDB" id="A0A167G7G1"/>
<dbReference type="KEGG" id="dko:I596_190"/>
<organism evidence="1 2">
    <name type="scientific">Dokdonella koreensis DS-123</name>
    <dbReference type="NCBI Taxonomy" id="1300342"/>
    <lineage>
        <taxon>Bacteria</taxon>
        <taxon>Pseudomonadati</taxon>
        <taxon>Pseudomonadota</taxon>
        <taxon>Gammaproteobacteria</taxon>
        <taxon>Lysobacterales</taxon>
        <taxon>Rhodanobacteraceae</taxon>
        <taxon>Dokdonella</taxon>
    </lineage>
</organism>
<proteinExistence type="predicted"/>
<dbReference type="Proteomes" id="UP000076830">
    <property type="component" value="Chromosome"/>
</dbReference>
<dbReference type="EMBL" id="CP015249">
    <property type="protein sequence ID" value="ANB16229.1"/>
    <property type="molecule type" value="Genomic_DNA"/>
</dbReference>
<evidence type="ECO:0000313" key="2">
    <source>
        <dbReference type="Proteomes" id="UP000076830"/>
    </source>
</evidence>
<keyword evidence="2" id="KW-1185">Reference proteome</keyword>
<gene>
    <name evidence="1" type="ORF">I596_190</name>
</gene>
<reference evidence="1 2" key="1">
    <citation type="submission" date="2016-04" db="EMBL/GenBank/DDBJ databases">
        <title>Complete genome sequence of Dokdonella koreensis DS-123T.</title>
        <authorList>
            <person name="Kim J.F."/>
            <person name="Lee H."/>
            <person name="Kwak M.-J."/>
        </authorList>
    </citation>
    <scope>NUCLEOTIDE SEQUENCE [LARGE SCALE GENOMIC DNA]</scope>
    <source>
        <strain evidence="1 2">DS-123</strain>
    </source>
</reference>
<accession>A0A167G7G1</accession>
<sequence length="208" mass="22788">MSFGRIASRLFPEHFRPVTRCLASDYPMCPELAGTRLGEVLKSFRPGSPLIDAHNRLLGPDRLEAEDGVVVFGEEHQHVSYWGVAVADLAADDPPVLRAENREPIAWHPEFDRLDTFLSVFCLWQAINGAWPFHGAGRTGPNGVTKQLRSQLEPIPLRANGSGLAFFAGGSERIVAIAGRELFAAARTEAAWTALQRAAPAIEPQHET</sequence>
<protein>
    <submittedName>
        <fullName evidence="1">Uncharacterized protein</fullName>
    </submittedName>
</protein>